<feature type="transmembrane region" description="Helical" evidence="7">
    <location>
        <begin position="256"/>
        <end position="278"/>
    </location>
</feature>
<keyword evidence="6 7" id="KW-0472">Membrane</keyword>
<sequence>MKEKRSSTTNSYKSWLSFKSHLTDASEHKSSERANATVSPVKSTVFSTSSRFLDDDEYERPTVEEESTLRRVSGKVPWVAYTIAFVELCERFSFFGTAAVFVNYIQQPLPEGSTTGADGSGQPGALGMGQQAATGLTTSHDLVNTFWCYVTPLVGAWIGDEFLGRLKTIQLSIVFAFLGHIILIISALPSVITHPQGSLGCFSVGLVVFGIGVGGFKSNISPLIAEQYKETRLYVRTIAKTGERVIVDPGQTISRIFMYFYCMINVGALTGSISMVYAERYVGFWLAFLIPTIMFGLCPLVLYVCRNKYSVTPPTGSVLGKACKLWWLALMKKWSWNPRTLIRNCKSRAFWEDTKPSKIDHRPEWMTFDDLWVDEVRRVAKACVIFLWYPLYWLTYSQMTNNLTSQAATMQLHGAPNDIILNLNPLALIIFIPIMDHLIYPGLSRMGIKFTPLKRIYTGFILASLSMVAATVTQYYIYKTSPCGDHPSVCKEPAPINVWVQAVPYILVAISEILASITGYEYAYTKAPKNMKSLVQSLFLFMNAISSAIQQGLTALSTDPLLVWNYGFVAILAFIGGNLFYISHRSLDREEDELNNIQASCFVGDTRKKDEESQAVLGYEYDTGSYRHAGFDSETESMELGDRRVRH</sequence>
<dbReference type="InterPro" id="IPR000109">
    <property type="entry name" value="POT_fam"/>
</dbReference>
<evidence type="ECO:0000256" key="4">
    <source>
        <dbReference type="ARBA" id="ARBA00022692"/>
    </source>
</evidence>
<keyword evidence="5 7" id="KW-1133">Transmembrane helix</keyword>
<feature type="transmembrane region" description="Helical" evidence="7">
    <location>
        <begin position="498"/>
        <end position="517"/>
    </location>
</feature>
<dbReference type="GO" id="GO:0071916">
    <property type="term" value="F:dipeptide transmembrane transporter activity"/>
    <property type="evidence" value="ECO:0007669"/>
    <property type="project" value="UniProtKB-ARBA"/>
</dbReference>
<dbReference type="Gene3D" id="1.20.1250.20">
    <property type="entry name" value="MFS general substrate transporter like domains"/>
    <property type="match status" value="1"/>
</dbReference>
<keyword evidence="4 7" id="KW-0812">Transmembrane</keyword>
<reference evidence="9" key="1">
    <citation type="journal article" date="2017" name="Genome Biol.">
        <title>Comparative genomics reveals high biological diversity and specific adaptations in the industrially and medically important fungal genus Aspergillus.</title>
        <authorList>
            <person name="de Vries R.P."/>
            <person name="Riley R."/>
            <person name="Wiebenga A."/>
            <person name="Aguilar-Osorio G."/>
            <person name="Amillis S."/>
            <person name="Uchima C.A."/>
            <person name="Anderluh G."/>
            <person name="Asadollahi M."/>
            <person name="Askin M."/>
            <person name="Barry K."/>
            <person name="Battaglia E."/>
            <person name="Bayram O."/>
            <person name="Benocci T."/>
            <person name="Braus-Stromeyer S.A."/>
            <person name="Caldana C."/>
            <person name="Canovas D."/>
            <person name="Cerqueira G.C."/>
            <person name="Chen F."/>
            <person name="Chen W."/>
            <person name="Choi C."/>
            <person name="Clum A."/>
            <person name="Dos Santos R.A."/>
            <person name="Damasio A.R."/>
            <person name="Diallinas G."/>
            <person name="Emri T."/>
            <person name="Fekete E."/>
            <person name="Flipphi M."/>
            <person name="Freyberg S."/>
            <person name="Gallo A."/>
            <person name="Gournas C."/>
            <person name="Habgood R."/>
            <person name="Hainaut M."/>
            <person name="Harispe M.L."/>
            <person name="Henrissat B."/>
            <person name="Hilden K.S."/>
            <person name="Hope R."/>
            <person name="Hossain A."/>
            <person name="Karabika E."/>
            <person name="Karaffa L."/>
            <person name="Karanyi Z."/>
            <person name="Krasevec N."/>
            <person name="Kuo A."/>
            <person name="Kusch H."/>
            <person name="LaButti K."/>
            <person name="Lagendijk E.L."/>
            <person name="Lapidus A."/>
            <person name="Levasseur A."/>
            <person name="Lindquist E."/>
            <person name="Lipzen A."/>
            <person name="Logrieco A.F."/>
            <person name="MacCabe A."/>
            <person name="Maekelae M.R."/>
            <person name="Malavazi I."/>
            <person name="Melin P."/>
            <person name="Meyer V."/>
            <person name="Mielnichuk N."/>
            <person name="Miskei M."/>
            <person name="Molnar A.P."/>
            <person name="Mule G."/>
            <person name="Ngan C.Y."/>
            <person name="Orejas M."/>
            <person name="Orosz E."/>
            <person name="Ouedraogo J.P."/>
            <person name="Overkamp K.M."/>
            <person name="Park H.-S."/>
            <person name="Perrone G."/>
            <person name="Piumi F."/>
            <person name="Punt P.J."/>
            <person name="Ram A.F."/>
            <person name="Ramon A."/>
            <person name="Rauscher S."/>
            <person name="Record E."/>
            <person name="Riano-Pachon D.M."/>
            <person name="Robert V."/>
            <person name="Roehrig J."/>
            <person name="Ruller R."/>
            <person name="Salamov A."/>
            <person name="Salih N.S."/>
            <person name="Samson R.A."/>
            <person name="Sandor E."/>
            <person name="Sanguinetti M."/>
            <person name="Schuetze T."/>
            <person name="Sepcic K."/>
            <person name="Shelest E."/>
            <person name="Sherlock G."/>
            <person name="Sophianopoulou V."/>
            <person name="Squina F.M."/>
            <person name="Sun H."/>
            <person name="Susca A."/>
            <person name="Todd R.B."/>
            <person name="Tsang A."/>
            <person name="Unkles S.E."/>
            <person name="van de Wiele N."/>
            <person name="van Rossen-Uffink D."/>
            <person name="Oliveira J.V."/>
            <person name="Vesth T.C."/>
            <person name="Visser J."/>
            <person name="Yu J.-H."/>
            <person name="Zhou M."/>
            <person name="Andersen M.R."/>
            <person name="Archer D.B."/>
            <person name="Baker S.E."/>
            <person name="Benoit I."/>
            <person name="Brakhage A.A."/>
            <person name="Braus G.H."/>
            <person name="Fischer R."/>
            <person name="Frisvad J.C."/>
            <person name="Goldman G.H."/>
            <person name="Houbraken J."/>
            <person name="Oakley B."/>
            <person name="Pocsi I."/>
            <person name="Scazzocchio C."/>
            <person name="Seiboth B."/>
            <person name="vanKuyk P.A."/>
            <person name="Wortman J."/>
            <person name="Dyer P.S."/>
            <person name="Grigoriev I.V."/>
        </authorList>
    </citation>
    <scope>NUCLEOTIDE SEQUENCE [LARGE SCALE GENOMIC DNA]</scope>
    <source>
        <strain evidence="9">CBS 516.65</strain>
    </source>
</reference>
<dbReference type="OrthoDB" id="8904098at2759"/>
<dbReference type="PANTHER" id="PTHR11654">
    <property type="entry name" value="OLIGOPEPTIDE TRANSPORTER-RELATED"/>
    <property type="match status" value="1"/>
</dbReference>
<evidence type="ECO:0000256" key="2">
    <source>
        <dbReference type="ARBA" id="ARBA00005982"/>
    </source>
</evidence>
<dbReference type="Proteomes" id="UP000184300">
    <property type="component" value="Unassembled WGS sequence"/>
</dbReference>
<protein>
    <recommendedName>
        <fullName evidence="10">Major facilitator superfamily (MFS) profile domain-containing protein</fullName>
    </recommendedName>
</protein>
<keyword evidence="9" id="KW-1185">Reference proteome</keyword>
<dbReference type="EMBL" id="KV878908">
    <property type="protein sequence ID" value="OJJ80980.1"/>
    <property type="molecule type" value="Genomic_DNA"/>
</dbReference>
<dbReference type="RefSeq" id="XP_022397678.1">
    <property type="nucleotide sequence ID" value="XM_022543773.1"/>
</dbReference>
<dbReference type="GeneID" id="34460034"/>
<comment type="similarity">
    <text evidence="2">Belongs to the major facilitator superfamily. Proton-dependent oligopeptide transporter (POT/PTR) (TC 2.A.17) family.</text>
</comment>
<dbReference type="AlphaFoldDB" id="A0A1L9VAP8"/>
<proteinExistence type="inferred from homology"/>
<evidence type="ECO:0000256" key="1">
    <source>
        <dbReference type="ARBA" id="ARBA00004141"/>
    </source>
</evidence>
<name>A0A1L9VAP8_ASPGL</name>
<comment type="subcellular location">
    <subcellularLocation>
        <location evidence="1">Membrane</location>
        <topology evidence="1">Multi-pass membrane protein</topology>
    </subcellularLocation>
</comment>
<feature type="transmembrane region" description="Helical" evidence="7">
    <location>
        <begin position="563"/>
        <end position="582"/>
    </location>
</feature>
<feature type="transmembrane region" description="Helical" evidence="7">
    <location>
        <begin position="197"/>
        <end position="216"/>
    </location>
</feature>
<accession>A0A1L9VAP8</accession>
<feature type="transmembrane region" description="Helical" evidence="7">
    <location>
        <begin position="379"/>
        <end position="399"/>
    </location>
</feature>
<feature type="transmembrane region" description="Helical" evidence="7">
    <location>
        <begin position="419"/>
        <end position="435"/>
    </location>
</feature>
<keyword evidence="3" id="KW-0813">Transport</keyword>
<feature type="transmembrane region" description="Helical" evidence="7">
    <location>
        <begin position="171"/>
        <end position="191"/>
    </location>
</feature>
<feature type="transmembrane region" description="Helical" evidence="7">
    <location>
        <begin position="284"/>
        <end position="305"/>
    </location>
</feature>
<feature type="transmembrane region" description="Helical" evidence="7">
    <location>
        <begin position="456"/>
        <end position="478"/>
    </location>
</feature>
<evidence type="ECO:0000313" key="8">
    <source>
        <dbReference type="EMBL" id="OJJ80980.1"/>
    </source>
</evidence>
<dbReference type="VEuPathDB" id="FungiDB:ASPGLDRAFT_28619"/>
<evidence type="ECO:0000256" key="3">
    <source>
        <dbReference type="ARBA" id="ARBA00022448"/>
    </source>
</evidence>
<organism evidence="8 9">
    <name type="scientific">Aspergillus glaucus CBS 516.65</name>
    <dbReference type="NCBI Taxonomy" id="1160497"/>
    <lineage>
        <taxon>Eukaryota</taxon>
        <taxon>Fungi</taxon>
        <taxon>Dikarya</taxon>
        <taxon>Ascomycota</taxon>
        <taxon>Pezizomycotina</taxon>
        <taxon>Eurotiomycetes</taxon>
        <taxon>Eurotiomycetidae</taxon>
        <taxon>Eurotiales</taxon>
        <taxon>Aspergillaceae</taxon>
        <taxon>Aspergillus</taxon>
        <taxon>Aspergillus subgen. Aspergillus</taxon>
    </lineage>
</organism>
<dbReference type="Pfam" id="PF00854">
    <property type="entry name" value="PTR2"/>
    <property type="match status" value="1"/>
</dbReference>
<dbReference type="InterPro" id="IPR036259">
    <property type="entry name" value="MFS_trans_sf"/>
</dbReference>
<evidence type="ECO:0000313" key="9">
    <source>
        <dbReference type="Proteomes" id="UP000184300"/>
    </source>
</evidence>
<dbReference type="SUPFAM" id="SSF103473">
    <property type="entry name" value="MFS general substrate transporter"/>
    <property type="match status" value="1"/>
</dbReference>
<dbReference type="FunFam" id="1.20.1250.20:FF:000085">
    <property type="entry name" value="MFS peptide transporter Ptr2"/>
    <property type="match status" value="1"/>
</dbReference>
<feature type="transmembrane region" description="Helical" evidence="7">
    <location>
        <begin position="538"/>
        <end position="557"/>
    </location>
</feature>
<evidence type="ECO:0008006" key="10">
    <source>
        <dbReference type="Google" id="ProtNLM"/>
    </source>
</evidence>
<evidence type="ECO:0000256" key="7">
    <source>
        <dbReference type="SAM" id="Phobius"/>
    </source>
</evidence>
<dbReference type="STRING" id="1160497.A0A1L9VAP8"/>
<dbReference type="GO" id="GO:0005886">
    <property type="term" value="C:plasma membrane"/>
    <property type="evidence" value="ECO:0007669"/>
    <property type="project" value="UniProtKB-ARBA"/>
</dbReference>
<gene>
    <name evidence="8" type="ORF">ASPGLDRAFT_28619</name>
</gene>
<evidence type="ECO:0000256" key="5">
    <source>
        <dbReference type="ARBA" id="ARBA00022989"/>
    </source>
</evidence>
<evidence type="ECO:0000256" key="6">
    <source>
        <dbReference type="ARBA" id="ARBA00023136"/>
    </source>
</evidence>